<dbReference type="PANTHER" id="PTHR43767:SF1">
    <property type="entry name" value="NONRIBOSOMAL PEPTIDE SYNTHASE PES1 (EUROFUNG)-RELATED"/>
    <property type="match status" value="1"/>
</dbReference>
<reference evidence="3 4" key="1">
    <citation type="submission" date="2016-01" db="EMBL/GenBank/DDBJ databases">
        <title>Genome sequencing of Roseivirga seohaensis SW-152.</title>
        <authorList>
            <person name="Selvaratnam C."/>
            <person name="Thevarajoo S."/>
            <person name="Goh K.M."/>
            <person name="Ee R."/>
            <person name="Chan K.-G."/>
            <person name="Chong C.S."/>
        </authorList>
    </citation>
    <scope>NUCLEOTIDE SEQUENCE [LARGE SCALE GENOMIC DNA]</scope>
    <source>
        <strain evidence="3 4">SW-152</strain>
    </source>
</reference>
<comment type="caution">
    <text evidence="3">The sequence shown here is derived from an EMBL/GenBank/DDBJ whole genome shotgun (WGS) entry which is preliminary data.</text>
</comment>
<evidence type="ECO:0000313" key="3">
    <source>
        <dbReference type="EMBL" id="KYG81317.1"/>
    </source>
</evidence>
<evidence type="ECO:0000259" key="2">
    <source>
        <dbReference type="Pfam" id="PF13193"/>
    </source>
</evidence>
<dbReference type="Gene3D" id="3.30.300.30">
    <property type="match status" value="1"/>
</dbReference>
<evidence type="ECO:0000313" key="4">
    <source>
        <dbReference type="Proteomes" id="UP000075663"/>
    </source>
</evidence>
<dbReference type="InterPro" id="IPR000873">
    <property type="entry name" value="AMP-dep_synth/lig_dom"/>
</dbReference>
<dbReference type="Pfam" id="PF00501">
    <property type="entry name" value="AMP-binding"/>
    <property type="match status" value="1"/>
</dbReference>
<gene>
    <name evidence="3" type="ORF">AWW67_08150</name>
</gene>
<dbReference type="EMBL" id="LRPB01000045">
    <property type="protein sequence ID" value="KYG81317.1"/>
    <property type="molecule type" value="Genomic_DNA"/>
</dbReference>
<evidence type="ECO:0008006" key="5">
    <source>
        <dbReference type="Google" id="ProtNLM"/>
    </source>
</evidence>
<dbReference type="GO" id="GO:0016878">
    <property type="term" value="F:acid-thiol ligase activity"/>
    <property type="evidence" value="ECO:0007669"/>
    <property type="project" value="UniProtKB-ARBA"/>
</dbReference>
<sequence>MSGSLIWNGTKSYFSKLLLSQESSHDQAYISAAKFINEWRTGKQSFAQETSGSTGKPKTIHISRAQMIASAQRTAKTLNLEKNISALLCINPEFIGGKMMLVRAMEFDWNLTLVCPSSNPEEYLEEDQKFSFAALVPLQLERMLTTDKGRKQLNNIESIIVGGAPISAQLEKEIQSLSTQVFNTYGMTETVSHIALKPMNGMNKSDLFTVLDGILVETDYRNCLRIKADVTLNEWIQTNDVVELKGRQFKWLGRADFVINSGGIKIHLDQLENQLSQLLATEVVLLKKTHPQLGETYVAAIVNKNDSTIETIKSVIESSLTKYYKPNELFLIDTLPRTASGKIDRIALYEKLNIQKH</sequence>
<dbReference type="InterPro" id="IPR050237">
    <property type="entry name" value="ATP-dep_AMP-bd_enzyme"/>
</dbReference>
<dbReference type="STRING" id="1914963.AWW67_08150"/>
<protein>
    <recommendedName>
        <fullName evidence="5">AMP-dependent synthetase/ligase domain-containing protein</fullName>
    </recommendedName>
</protein>
<accession>A0A150XRD9</accession>
<proteinExistence type="predicted"/>
<feature type="domain" description="AMP-dependent synthetase/ligase" evidence="1">
    <location>
        <begin position="50"/>
        <end position="198"/>
    </location>
</feature>
<dbReference type="InterPro" id="IPR045851">
    <property type="entry name" value="AMP-bd_C_sf"/>
</dbReference>
<dbReference type="AlphaFoldDB" id="A0A150XRD9"/>
<evidence type="ECO:0000259" key="1">
    <source>
        <dbReference type="Pfam" id="PF00501"/>
    </source>
</evidence>
<dbReference type="InterPro" id="IPR025110">
    <property type="entry name" value="AMP-bd_C"/>
</dbReference>
<dbReference type="Gene3D" id="3.40.50.12780">
    <property type="entry name" value="N-terminal domain of ligase-like"/>
    <property type="match status" value="1"/>
</dbReference>
<dbReference type="Proteomes" id="UP000075663">
    <property type="component" value="Unassembled WGS sequence"/>
</dbReference>
<organism evidence="3 4">
    <name type="scientific">Roseivirga seohaensis</name>
    <dbReference type="NCBI Taxonomy" id="1914963"/>
    <lineage>
        <taxon>Bacteria</taxon>
        <taxon>Pseudomonadati</taxon>
        <taxon>Bacteroidota</taxon>
        <taxon>Cytophagia</taxon>
        <taxon>Cytophagales</taxon>
        <taxon>Roseivirgaceae</taxon>
        <taxon>Roseivirga</taxon>
    </lineage>
</organism>
<dbReference type="RefSeq" id="WP_062302186.1">
    <property type="nucleotide sequence ID" value="NZ_LRPB01000045.1"/>
</dbReference>
<dbReference type="Pfam" id="PF13193">
    <property type="entry name" value="AMP-binding_C"/>
    <property type="match status" value="1"/>
</dbReference>
<dbReference type="PANTHER" id="PTHR43767">
    <property type="entry name" value="LONG-CHAIN-FATTY-ACID--COA LIGASE"/>
    <property type="match status" value="1"/>
</dbReference>
<name>A0A150XRD9_9BACT</name>
<dbReference type="InterPro" id="IPR042099">
    <property type="entry name" value="ANL_N_sf"/>
</dbReference>
<dbReference type="SUPFAM" id="SSF56801">
    <property type="entry name" value="Acetyl-CoA synthetase-like"/>
    <property type="match status" value="1"/>
</dbReference>
<feature type="domain" description="AMP-binding enzyme C-terminal" evidence="2">
    <location>
        <begin position="288"/>
        <end position="342"/>
    </location>
</feature>